<dbReference type="Pfam" id="PF14111">
    <property type="entry name" value="DUF4283"/>
    <property type="match status" value="1"/>
</dbReference>
<sequence length="205" mass="23776">MSLNFVEPIIWDGEKIIELSKVEIEKENAKWKQAMILYVVGDCPSIRALERFIATTWNFVSKPKIFYHNDGYFVIQLNSIEDRDEVLLSGPYTIGNRPIILKMWSENFDFKAEVLQIVPLWVRLPNLPLNCWGMDSLSRFGSALGVPLYADECTTNIERISYARLLVEMDVTRKLPEKLKVLDLNGKLLEQAVEYDWVPEFCQLV</sequence>
<dbReference type="InterPro" id="IPR025558">
    <property type="entry name" value="DUF4283"/>
</dbReference>
<dbReference type="PANTHER" id="PTHR33233">
    <property type="entry name" value="ENDONUCLEASE/EXONUCLEASE/PHOSPHATASE"/>
    <property type="match status" value="1"/>
</dbReference>
<evidence type="ECO:0000313" key="2">
    <source>
        <dbReference type="EMBL" id="JAP14515.1"/>
    </source>
</evidence>
<dbReference type="AlphaFoldDB" id="A0A0V0H2Y5"/>
<evidence type="ECO:0000259" key="1">
    <source>
        <dbReference type="Pfam" id="PF14111"/>
    </source>
</evidence>
<proteinExistence type="predicted"/>
<dbReference type="EMBL" id="GEDG01026458">
    <property type="protein sequence ID" value="JAP14515.1"/>
    <property type="molecule type" value="Transcribed_RNA"/>
</dbReference>
<name>A0A0V0H2Y5_SOLCH</name>
<feature type="domain" description="DUF4283" evidence="1">
    <location>
        <begin position="28"/>
        <end position="111"/>
    </location>
</feature>
<protein>
    <submittedName>
        <fullName evidence="2">Putative ovule protein</fullName>
    </submittedName>
</protein>
<reference evidence="2" key="1">
    <citation type="submission" date="2015-12" db="EMBL/GenBank/DDBJ databases">
        <title>Gene expression during late stages of embryo sac development: a critical building block for successful pollen-pistil interactions.</title>
        <authorList>
            <person name="Liu Y."/>
            <person name="Joly V."/>
            <person name="Sabar M."/>
            <person name="Matton D.P."/>
        </authorList>
    </citation>
    <scope>NUCLEOTIDE SEQUENCE</scope>
</reference>
<accession>A0A0V0H2Y5</accession>
<dbReference type="PANTHER" id="PTHR33233:SF17">
    <property type="entry name" value="DUF4283 DOMAIN-CONTAINING PROTEIN"/>
    <property type="match status" value="1"/>
</dbReference>
<organism evidence="2">
    <name type="scientific">Solanum chacoense</name>
    <name type="common">Chaco potato</name>
    <dbReference type="NCBI Taxonomy" id="4108"/>
    <lineage>
        <taxon>Eukaryota</taxon>
        <taxon>Viridiplantae</taxon>
        <taxon>Streptophyta</taxon>
        <taxon>Embryophyta</taxon>
        <taxon>Tracheophyta</taxon>
        <taxon>Spermatophyta</taxon>
        <taxon>Magnoliopsida</taxon>
        <taxon>eudicotyledons</taxon>
        <taxon>Gunneridae</taxon>
        <taxon>Pentapetalae</taxon>
        <taxon>asterids</taxon>
        <taxon>lamiids</taxon>
        <taxon>Solanales</taxon>
        <taxon>Solanaceae</taxon>
        <taxon>Solanoideae</taxon>
        <taxon>Solaneae</taxon>
        <taxon>Solanum</taxon>
    </lineage>
</organism>